<feature type="transmembrane region" description="Helical" evidence="8">
    <location>
        <begin position="273"/>
        <end position="302"/>
    </location>
</feature>
<feature type="transmembrane region" description="Helical" evidence="8">
    <location>
        <begin position="187"/>
        <end position="204"/>
    </location>
</feature>
<evidence type="ECO:0000256" key="8">
    <source>
        <dbReference type="SAM" id="Phobius"/>
    </source>
</evidence>
<evidence type="ECO:0000313" key="10">
    <source>
        <dbReference type="Proteomes" id="UP000063781"/>
    </source>
</evidence>
<dbReference type="PANTHER" id="PTHR36838:SF3">
    <property type="entry name" value="TRANSPORTER AUXIN EFFLUX CARRIER EC FAMILY"/>
    <property type="match status" value="1"/>
</dbReference>
<feature type="transmembrane region" description="Helical" evidence="8">
    <location>
        <begin position="122"/>
        <end position="143"/>
    </location>
</feature>
<dbReference type="PANTHER" id="PTHR36838">
    <property type="entry name" value="AUXIN EFFLUX CARRIER FAMILY PROTEIN"/>
    <property type="match status" value="1"/>
</dbReference>
<dbReference type="GO" id="GO:0055085">
    <property type="term" value="P:transmembrane transport"/>
    <property type="evidence" value="ECO:0007669"/>
    <property type="project" value="InterPro"/>
</dbReference>
<dbReference type="STRING" id="1514105.AOC36_00430"/>
<dbReference type="RefSeq" id="WP_067629832.1">
    <property type="nucleotide sequence ID" value="NZ_CP013213.1"/>
</dbReference>
<dbReference type="Pfam" id="PF03547">
    <property type="entry name" value="Mem_trans"/>
    <property type="match status" value="2"/>
</dbReference>
<dbReference type="Gene3D" id="1.20.1530.20">
    <property type="match status" value="1"/>
</dbReference>
<feature type="transmembrane region" description="Helical" evidence="8">
    <location>
        <begin position="36"/>
        <end position="54"/>
    </location>
</feature>
<dbReference type="EMBL" id="CP013213">
    <property type="protein sequence ID" value="AMC92513.1"/>
    <property type="molecule type" value="Genomic_DNA"/>
</dbReference>
<dbReference type="InterPro" id="IPR004776">
    <property type="entry name" value="Mem_transp_PIN-like"/>
</dbReference>
<keyword evidence="7 8" id="KW-0472">Membrane</keyword>
<keyword evidence="4" id="KW-1003">Cell membrane</keyword>
<feature type="transmembrane region" description="Helical" evidence="8">
    <location>
        <begin position="6"/>
        <end position="24"/>
    </location>
</feature>
<accession>A0A0X8GY11</accession>
<protein>
    <recommendedName>
        <fullName evidence="11">AEC family transporter</fullName>
    </recommendedName>
</protein>
<dbReference type="InterPro" id="IPR038770">
    <property type="entry name" value="Na+/solute_symporter_sf"/>
</dbReference>
<organism evidence="9 10">
    <name type="scientific">Erysipelothrix larvae</name>
    <dbReference type="NCBI Taxonomy" id="1514105"/>
    <lineage>
        <taxon>Bacteria</taxon>
        <taxon>Bacillati</taxon>
        <taxon>Bacillota</taxon>
        <taxon>Erysipelotrichia</taxon>
        <taxon>Erysipelotrichales</taxon>
        <taxon>Erysipelotrichaceae</taxon>
        <taxon>Erysipelothrix</taxon>
    </lineage>
</organism>
<comment type="subcellular location">
    <subcellularLocation>
        <location evidence="1">Cell membrane</location>
        <topology evidence="1">Multi-pass membrane protein</topology>
    </subcellularLocation>
</comment>
<keyword evidence="6 8" id="KW-1133">Transmembrane helix</keyword>
<dbReference type="OrthoDB" id="9798064at2"/>
<dbReference type="KEGG" id="erl:AOC36_00430"/>
<keyword evidence="3" id="KW-0813">Transport</keyword>
<keyword evidence="10" id="KW-1185">Reference proteome</keyword>
<evidence type="ECO:0000256" key="3">
    <source>
        <dbReference type="ARBA" id="ARBA00022448"/>
    </source>
</evidence>
<comment type="similarity">
    <text evidence="2">Belongs to the auxin efflux carrier (TC 2.A.69) family.</text>
</comment>
<dbReference type="GO" id="GO:0005886">
    <property type="term" value="C:plasma membrane"/>
    <property type="evidence" value="ECO:0007669"/>
    <property type="project" value="UniProtKB-SubCell"/>
</dbReference>
<dbReference type="AlphaFoldDB" id="A0A0X8GY11"/>
<evidence type="ECO:0000313" key="9">
    <source>
        <dbReference type="EMBL" id="AMC92513.1"/>
    </source>
</evidence>
<keyword evidence="5 8" id="KW-0812">Transmembrane</keyword>
<evidence type="ECO:0008006" key="11">
    <source>
        <dbReference type="Google" id="ProtNLM"/>
    </source>
</evidence>
<feature type="transmembrane region" description="Helical" evidence="8">
    <location>
        <begin position="249"/>
        <end position="266"/>
    </location>
</feature>
<feature type="transmembrane region" description="Helical" evidence="8">
    <location>
        <begin position="225"/>
        <end position="243"/>
    </location>
</feature>
<reference evidence="9 10" key="1">
    <citation type="submission" date="2015-10" db="EMBL/GenBank/DDBJ databases">
        <title>Erysipelothrix larvae sp. LV19 isolated from the larval gut of the rhinoceros beetle, Trypoxylus dichotomus.</title>
        <authorList>
            <person name="Lim S."/>
            <person name="Kim B.-C."/>
        </authorList>
    </citation>
    <scope>NUCLEOTIDE SEQUENCE [LARGE SCALE GENOMIC DNA]</scope>
    <source>
        <strain evidence="9 10">LV19</strain>
    </source>
</reference>
<feature type="transmembrane region" description="Helical" evidence="8">
    <location>
        <begin position="155"/>
        <end position="175"/>
    </location>
</feature>
<gene>
    <name evidence="9" type="ORF">AOC36_00430</name>
</gene>
<proteinExistence type="inferred from homology"/>
<evidence type="ECO:0000256" key="2">
    <source>
        <dbReference type="ARBA" id="ARBA00010145"/>
    </source>
</evidence>
<feature type="transmembrane region" description="Helical" evidence="8">
    <location>
        <begin position="66"/>
        <end position="88"/>
    </location>
</feature>
<evidence type="ECO:0000256" key="5">
    <source>
        <dbReference type="ARBA" id="ARBA00022692"/>
    </source>
</evidence>
<name>A0A0X8GY11_9FIRM</name>
<evidence type="ECO:0000256" key="6">
    <source>
        <dbReference type="ARBA" id="ARBA00022989"/>
    </source>
</evidence>
<evidence type="ECO:0000256" key="4">
    <source>
        <dbReference type="ARBA" id="ARBA00022475"/>
    </source>
</evidence>
<sequence length="305" mass="33552">MDINVLLNQMGMMGLLILLGYVFGRTGKLTLKGAQEITNILFQICTPMIMINALNMPFSIETLNRYFISFIVSLILILISVGISMIFFKSNERIERFACSFSNVGFMGIPLVEQYLGIEYVFYVTACIIALNIVSWTLGIIMITGRKESVMLRQIIRNPAFTGLAVGLLFFALPIEFPAFITTTVQQVAQINTVLAMIVLGYYVSTTSVSKIINLKALRVSTVRLIFIPLVLMVILGLGGSRLYDMREALLIVVAAPAGVNTALFAEQAGQDYAYATGIVSLSTILSVVTIPLMILISTVVWSML</sequence>
<evidence type="ECO:0000256" key="1">
    <source>
        <dbReference type="ARBA" id="ARBA00004651"/>
    </source>
</evidence>
<dbReference type="Proteomes" id="UP000063781">
    <property type="component" value="Chromosome"/>
</dbReference>
<evidence type="ECO:0000256" key="7">
    <source>
        <dbReference type="ARBA" id="ARBA00023136"/>
    </source>
</evidence>